<dbReference type="AlphaFoldDB" id="A0A414DGY7"/>
<name>A0A414DGY7_9FIRM</name>
<proteinExistence type="inferred from homology"/>
<sequence length="99" mass="11638">MVNQRDIVNRIADKTGLYKKDIKEMLLAFKEVMVDVIEEDESMFLKEIFTLKTITKKPRKRYIAPYGKTILEPEHKIVKILPGSRLTEIVRDNQNDTED</sequence>
<reference evidence="2 3" key="1">
    <citation type="submission" date="2018-08" db="EMBL/GenBank/DDBJ databases">
        <title>A genome reference for cultivated species of the human gut microbiota.</title>
        <authorList>
            <person name="Zou Y."/>
            <person name="Xue W."/>
            <person name="Luo G."/>
        </authorList>
    </citation>
    <scope>NUCLEOTIDE SEQUENCE [LARGE SCALE GENOMIC DNA]</scope>
    <source>
        <strain evidence="2 3">AM32-2AC</strain>
    </source>
</reference>
<dbReference type="InterPro" id="IPR000119">
    <property type="entry name" value="Hist_DNA-bd"/>
</dbReference>
<evidence type="ECO:0000313" key="3">
    <source>
        <dbReference type="Proteomes" id="UP000284794"/>
    </source>
</evidence>
<comment type="caution">
    <text evidence="2">The sequence shown here is derived from an EMBL/GenBank/DDBJ whole genome shotgun (WGS) entry which is preliminary data.</text>
</comment>
<dbReference type="SUPFAM" id="SSF47729">
    <property type="entry name" value="IHF-like DNA-binding proteins"/>
    <property type="match status" value="1"/>
</dbReference>
<dbReference type="GO" id="GO:0030527">
    <property type="term" value="F:structural constituent of chromatin"/>
    <property type="evidence" value="ECO:0007669"/>
    <property type="project" value="InterPro"/>
</dbReference>
<dbReference type="SMART" id="SM00411">
    <property type="entry name" value="BHL"/>
    <property type="match status" value="1"/>
</dbReference>
<dbReference type="Gene3D" id="4.10.520.10">
    <property type="entry name" value="IHF-like DNA-binding proteins"/>
    <property type="match status" value="1"/>
</dbReference>
<evidence type="ECO:0000313" key="2">
    <source>
        <dbReference type="EMBL" id="RHD09919.1"/>
    </source>
</evidence>
<dbReference type="RefSeq" id="WP_118148455.1">
    <property type="nucleotide sequence ID" value="NZ_QRNP01000052.1"/>
</dbReference>
<dbReference type="Pfam" id="PF00216">
    <property type="entry name" value="Bac_DNA_binding"/>
    <property type="match status" value="1"/>
</dbReference>
<dbReference type="GO" id="GO:0003677">
    <property type="term" value="F:DNA binding"/>
    <property type="evidence" value="ECO:0007669"/>
    <property type="project" value="InterPro"/>
</dbReference>
<gene>
    <name evidence="2" type="ORF">DW811_05260</name>
</gene>
<organism evidence="2 3">
    <name type="scientific">Lachnospira eligens</name>
    <dbReference type="NCBI Taxonomy" id="39485"/>
    <lineage>
        <taxon>Bacteria</taxon>
        <taxon>Bacillati</taxon>
        <taxon>Bacillota</taxon>
        <taxon>Clostridia</taxon>
        <taxon>Lachnospirales</taxon>
        <taxon>Lachnospiraceae</taxon>
        <taxon>Lachnospira</taxon>
    </lineage>
</organism>
<dbReference type="Proteomes" id="UP000284794">
    <property type="component" value="Unassembled WGS sequence"/>
</dbReference>
<evidence type="ECO:0008006" key="4">
    <source>
        <dbReference type="Google" id="ProtNLM"/>
    </source>
</evidence>
<comment type="similarity">
    <text evidence="1">Belongs to the bacterial histone-like protein family.</text>
</comment>
<accession>A0A414DGY7</accession>
<dbReference type="InterPro" id="IPR010992">
    <property type="entry name" value="IHF-like_DNA-bd_dom_sf"/>
</dbReference>
<dbReference type="EMBL" id="QSIS01000004">
    <property type="protein sequence ID" value="RHD09919.1"/>
    <property type="molecule type" value="Genomic_DNA"/>
</dbReference>
<protein>
    <recommendedName>
        <fullName evidence="4">HU family DNA-binding protein</fullName>
    </recommendedName>
</protein>
<evidence type="ECO:0000256" key="1">
    <source>
        <dbReference type="RuleBase" id="RU003939"/>
    </source>
</evidence>